<dbReference type="GO" id="GO:0016301">
    <property type="term" value="F:kinase activity"/>
    <property type="evidence" value="ECO:0007669"/>
    <property type="project" value="UniProtKB-KW"/>
</dbReference>
<keyword evidence="8 16" id="KW-0418">Kinase</keyword>
<feature type="transmembrane region" description="Helical" evidence="15">
    <location>
        <begin position="56"/>
        <end position="76"/>
    </location>
</feature>
<keyword evidence="6 15" id="KW-0812">Transmembrane</keyword>
<keyword evidence="7" id="KW-0547">Nucleotide-binding</keyword>
<feature type="transmembrane region" description="Helical" evidence="15">
    <location>
        <begin position="32"/>
        <end position="50"/>
    </location>
</feature>
<comment type="caution">
    <text evidence="16">The sequence shown here is derived from an EMBL/GenBank/DDBJ whole genome shotgun (WGS) entry which is preliminary data.</text>
</comment>
<dbReference type="Proteomes" id="UP001597472">
    <property type="component" value="Unassembled WGS sequence"/>
</dbReference>
<evidence type="ECO:0000256" key="13">
    <source>
        <dbReference type="ARBA" id="ARBA00023209"/>
    </source>
</evidence>
<evidence type="ECO:0000256" key="15">
    <source>
        <dbReference type="SAM" id="Phobius"/>
    </source>
</evidence>
<comment type="subcellular location">
    <subcellularLocation>
        <location evidence="1">Cell membrane</location>
        <topology evidence="1">Multi-pass membrane protein</topology>
    </subcellularLocation>
</comment>
<dbReference type="Gene3D" id="1.10.287.3610">
    <property type="match status" value="1"/>
</dbReference>
<keyword evidence="3" id="KW-1003">Cell membrane</keyword>
<organism evidence="16 17">
    <name type="scientific">Bizionia sediminis</name>
    <dbReference type="NCBI Taxonomy" id="1737064"/>
    <lineage>
        <taxon>Bacteria</taxon>
        <taxon>Pseudomonadati</taxon>
        <taxon>Bacteroidota</taxon>
        <taxon>Flavobacteriia</taxon>
        <taxon>Flavobacteriales</taxon>
        <taxon>Flavobacteriaceae</taxon>
        <taxon>Bizionia</taxon>
    </lineage>
</organism>
<evidence type="ECO:0000256" key="11">
    <source>
        <dbReference type="ARBA" id="ARBA00023098"/>
    </source>
</evidence>
<dbReference type="InterPro" id="IPR036945">
    <property type="entry name" value="DAGK_sf"/>
</dbReference>
<keyword evidence="11" id="KW-0443">Lipid metabolism</keyword>
<dbReference type="PANTHER" id="PTHR34299">
    <property type="entry name" value="DIACYLGLYCEROL KINASE"/>
    <property type="match status" value="1"/>
</dbReference>
<evidence type="ECO:0000256" key="3">
    <source>
        <dbReference type="ARBA" id="ARBA00022475"/>
    </source>
</evidence>
<evidence type="ECO:0000313" key="16">
    <source>
        <dbReference type="EMBL" id="MFD2550872.1"/>
    </source>
</evidence>
<sequence>MPKKESFIINRLKSIAYAVNGACILIRTEASLQVQIVIGFIVTFAGYYYAISPTEWLIQIGVIGIVIALEGLNTAIEKLADFVHPHQHKEIGVIKDIAAGAVFLFAIIAIIMGLIIYIPKVFKIHFGLG</sequence>
<keyword evidence="5 16" id="KW-0808">Transferase</keyword>
<evidence type="ECO:0000256" key="4">
    <source>
        <dbReference type="ARBA" id="ARBA00022516"/>
    </source>
</evidence>
<evidence type="ECO:0000256" key="6">
    <source>
        <dbReference type="ARBA" id="ARBA00022692"/>
    </source>
</evidence>
<proteinExistence type="inferred from homology"/>
<keyword evidence="17" id="KW-1185">Reference proteome</keyword>
<dbReference type="CDD" id="cd14265">
    <property type="entry name" value="UDPK_IM_like"/>
    <property type="match status" value="1"/>
</dbReference>
<keyword evidence="9" id="KW-0067">ATP-binding</keyword>
<dbReference type="Pfam" id="PF01219">
    <property type="entry name" value="DAGK_prokar"/>
    <property type="match status" value="1"/>
</dbReference>
<keyword evidence="12 15" id="KW-0472">Membrane</keyword>
<dbReference type="EC" id="2.7.1.-" evidence="16"/>
<accession>A0ABW5KTF1</accession>
<keyword evidence="14" id="KW-1208">Phospholipid metabolism</keyword>
<evidence type="ECO:0000256" key="2">
    <source>
        <dbReference type="ARBA" id="ARBA00005967"/>
    </source>
</evidence>
<protein>
    <submittedName>
        <fullName evidence="16">Diacylglycerol kinase family protein</fullName>
        <ecNumber evidence="16">2.7.1.-</ecNumber>
    </submittedName>
</protein>
<evidence type="ECO:0000256" key="9">
    <source>
        <dbReference type="ARBA" id="ARBA00022840"/>
    </source>
</evidence>
<evidence type="ECO:0000256" key="12">
    <source>
        <dbReference type="ARBA" id="ARBA00023136"/>
    </source>
</evidence>
<gene>
    <name evidence="16" type="ORF">ACFSQP_03480</name>
</gene>
<keyword evidence="13" id="KW-0594">Phospholipid biosynthesis</keyword>
<dbReference type="InterPro" id="IPR000829">
    <property type="entry name" value="DAGK"/>
</dbReference>
<name>A0ABW5KTF1_9FLAO</name>
<evidence type="ECO:0000256" key="14">
    <source>
        <dbReference type="ARBA" id="ARBA00023264"/>
    </source>
</evidence>
<evidence type="ECO:0000256" key="1">
    <source>
        <dbReference type="ARBA" id="ARBA00004651"/>
    </source>
</evidence>
<evidence type="ECO:0000256" key="8">
    <source>
        <dbReference type="ARBA" id="ARBA00022777"/>
    </source>
</evidence>
<reference evidence="17" key="1">
    <citation type="journal article" date="2019" name="Int. J. Syst. Evol. Microbiol.">
        <title>The Global Catalogue of Microorganisms (GCM) 10K type strain sequencing project: providing services to taxonomists for standard genome sequencing and annotation.</title>
        <authorList>
            <consortium name="The Broad Institute Genomics Platform"/>
            <consortium name="The Broad Institute Genome Sequencing Center for Infectious Disease"/>
            <person name="Wu L."/>
            <person name="Ma J."/>
        </authorList>
    </citation>
    <scope>NUCLEOTIDE SEQUENCE [LARGE SCALE GENOMIC DNA]</scope>
    <source>
        <strain evidence="17">KCTC 42587</strain>
    </source>
</reference>
<feature type="transmembrane region" description="Helical" evidence="15">
    <location>
        <begin position="97"/>
        <end position="118"/>
    </location>
</feature>
<evidence type="ECO:0000313" key="17">
    <source>
        <dbReference type="Proteomes" id="UP001597472"/>
    </source>
</evidence>
<keyword evidence="10 15" id="KW-1133">Transmembrane helix</keyword>
<comment type="similarity">
    <text evidence="2">Belongs to the bacterial diacylglycerol kinase family.</text>
</comment>
<evidence type="ECO:0000256" key="10">
    <source>
        <dbReference type="ARBA" id="ARBA00022989"/>
    </source>
</evidence>
<keyword evidence="4" id="KW-0444">Lipid biosynthesis</keyword>
<dbReference type="PANTHER" id="PTHR34299:SF1">
    <property type="entry name" value="DIACYLGLYCEROL KINASE"/>
    <property type="match status" value="1"/>
</dbReference>
<dbReference type="EMBL" id="JBHULS010000001">
    <property type="protein sequence ID" value="MFD2550872.1"/>
    <property type="molecule type" value="Genomic_DNA"/>
</dbReference>
<dbReference type="RefSeq" id="WP_376891803.1">
    <property type="nucleotide sequence ID" value="NZ_JBHULS010000001.1"/>
</dbReference>
<evidence type="ECO:0000256" key="7">
    <source>
        <dbReference type="ARBA" id="ARBA00022741"/>
    </source>
</evidence>
<evidence type="ECO:0000256" key="5">
    <source>
        <dbReference type="ARBA" id="ARBA00022679"/>
    </source>
</evidence>
<dbReference type="InterPro" id="IPR033717">
    <property type="entry name" value="UDPK"/>
</dbReference>